<dbReference type="AlphaFoldDB" id="I0WGK0"/>
<evidence type="ECO:0000313" key="1">
    <source>
        <dbReference type="EMBL" id="EID75516.1"/>
    </source>
</evidence>
<organism evidence="1 2">
    <name type="scientific">Imtechella halotolerans K1</name>
    <dbReference type="NCBI Taxonomy" id="946077"/>
    <lineage>
        <taxon>Bacteria</taxon>
        <taxon>Pseudomonadati</taxon>
        <taxon>Bacteroidota</taxon>
        <taxon>Flavobacteriia</taxon>
        <taxon>Flavobacteriales</taxon>
        <taxon>Flavobacteriaceae</taxon>
        <taxon>Imtechella</taxon>
    </lineage>
</organism>
<keyword evidence="2" id="KW-1185">Reference proteome</keyword>
<gene>
    <name evidence="1" type="ORF">W5A_04858</name>
</gene>
<comment type="caution">
    <text evidence="1">The sequence shown here is derived from an EMBL/GenBank/DDBJ whole genome shotgun (WGS) entry which is preliminary data.</text>
</comment>
<dbReference type="RefSeq" id="WP_008237996.1">
    <property type="nucleotide sequence ID" value="NZ_AJJU01000004.1"/>
</dbReference>
<dbReference type="Proteomes" id="UP000005938">
    <property type="component" value="Unassembled WGS sequence"/>
</dbReference>
<name>I0WGK0_9FLAO</name>
<dbReference type="EMBL" id="AJJU01000004">
    <property type="protein sequence ID" value="EID75516.1"/>
    <property type="molecule type" value="Genomic_DNA"/>
</dbReference>
<accession>I0WGK0</accession>
<protein>
    <submittedName>
        <fullName evidence="1">Uncharacterized protein</fullName>
    </submittedName>
</protein>
<sequence length="61" mass="6782">MVRIITTMALIIAGKLVGNGSQGRITLTINEDKISCSIPCTQAFYKVSQLTSLEEKKYYLK</sequence>
<evidence type="ECO:0000313" key="2">
    <source>
        <dbReference type="Proteomes" id="UP000005938"/>
    </source>
</evidence>
<reference evidence="1 2" key="1">
    <citation type="journal article" date="2012" name="J. Bacteriol.">
        <title>Genome Sequence of the Halotolerant Bacterium Imtechella halotolerans K1T.</title>
        <authorList>
            <person name="Kumar S."/>
            <person name="Vikram S."/>
            <person name="Subramanian S."/>
            <person name="Raghava G.P."/>
            <person name="Pinnaka A.K."/>
        </authorList>
    </citation>
    <scope>NUCLEOTIDE SEQUENCE [LARGE SCALE GENOMIC DNA]</scope>
    <source>
        <strain evidence="1 2">K1</strain>
    </source>
</reference>
<dbReference type="STRING" id="946077.W5A_04858"/>
<proteinExistence type="predicted"/>